<evidence type="ECO:0000256" key="4">
    <source>
        <dbReference type="ARBA" id="ARBA00022982"/>
    </source>
</evidence>
<dbReference type="PANTHER" id="PTHR42859">
    <property type="entry name" value="OXIDOREDUCTASE"/>
    <property type="match status" value="1"/>
</dbReference>
<keyword evidence="6" id="KW-0411">Iron-sulfur</keyword>
<organism evidence="8 9">
    <name type="scientific">Thermoproteota archaeon</name>
    <dbReference type="NCBI Taxonomy" id="2056631"/>
    <lineage>
        <taxon>Archaea</taxon>
        <taxon>Thermoproteota</taxon>
    </lineage>
</organism>
<dbReference type="GO" id="GO:0016491">
    <property type="term" value="F:oxidoreductase activity"/>
    <property type="evidence" value="ECO:0007669"/>
    <property type="project" value="UniProtKB-ARBA"/>
</dbReference>
<evidence type="ECO:0000259" key="7">
    <source>
        <dbReference type="PROSITE" id="PS51379"/>
    </source>
</evidence>
<dbReference type="EMBL" id="QNVH01000043">
    <property type="protein sequence ID" value="TDA38235.1"/>
    <property type="molecule type" value="Genomic_DNA"/>
</dbReference>
<evidence type="ECO:0000256" key="1">
    <source>
        <dbReference type="ARBA" id="ARBA00022448"/>
    </source>
</evidence>
<keyword evidence="1" id="KW-0813">Transport</keyword>
<dbReference type="GO" id="GO:0051539">
    <property type="term" value="F:4 iron, 4 sulfur cluster binding"/>
    <property type="evidence" value="ECO:0007669"/>
    <property type="project" value="UniProtKB-KW"/>
</dbReference>
<keyword evidence="2" id="KW-0004">4Fe-4S</keyword>
<dbReference type="InterPro" id="IPR017900">
    <property type="entry name" value="4Fe4S_Fe_S_CS"/>
</dbReference>
<dbReference type="PROSITE" id="PS51379">
    <property type="entry name" value="4FE4S_FER_2"/>
    <property type="match status" value="2"/>
</dbReference>
<dbReference type="InterPro" id="IPR017896">
    <property type="entry name" value="4Fe4S_Fe-S-bd"/>
</dbReference>
<feature type="domain" description="4Fe-4S ferredoxin-type" evidence="7">
    <location>
        <begin position="84"/>
        <end position="113"/>
    </location>
</feature>
<feature type="domain" description="4Fe-4S ferredoxin-type" evidence="7">
    <location>
        <begin position="114"/>
        <end position="143"/>
    </location>
</feature>
<comment type="caution">
    <text evidence="8">The sequence shown here is derived from an EMBL/GenBank/DDBJ whole genome shotgun (WGS) entry which is preliminary data.</text>
</comment>
<accession>A0A523BBE0</accession>
<dbReference type="Proteomes" id="UP000315399">
    <property type="component" value="Unassembled WGS sequence"/>
</dbReference>
<evidence type="ECO:0000256" key="2">
    <source>
        <dbReference type="ARBA" id="ARBA00022485"/>
    </source>
</evidence>
<evidence type="ECO:0000256" key="5">
    <source>
        <dbReference type="ARBA" id="ARBA00023004"/>
    </source>
</evidence>
<dbReference type="Gene3D" id="3.30.70.20">
    <property type="match status" value="2"/>
</dbReference>
<reference evidence="8 9" key="1">
    <citation type="journal article" date="2019" name="Nat. Microbiol.">
        <title>Expanding anaerobic alkane metabolism in the domain of Archaea.</title>
        <authorList>
            <person name="Wang Y."/>
            <person name="Wegener G."/>
            <person name="Hou J."/>
            <person name="Wang F."/>
            <person name="Xiao X."/>
        </authorList>
    </citation>
    <scope>NUCLEOTIDE SEQUENCE [LARGE SCALE GENOMIC DNA]</scope>
    <source>
        <strain evidence="8">WYZ-LMO10</strain>
    </source>
</reference>
<dbReference type="SUPFAM" id="SSF54862">
    <property type="entry name" value="4Fe-4S ferredoxins"/>
    <property type="match status" value="1"/>
</dbReference>
<dbReference type="GO" id="GO:0046872">
    <property type="term" value="F:metal ion binding"/>
    <property type="evidence" value="ECO:0007669"/>
    <property type="project" value="UniProtKB-KW"/>
</dbReference>
<protein>
    <submittedName>
        <fullName evidence="8">4Fe-4S dicluster domain-containing protein</fullName>
    </submittedName>
</protein>
<keyword evidence="3" id="KW-0479">Metal-binding</keyword>
<dbReference type="PROSITE" id="PS00198">
    <property type="entry name" value="4FE4S_FER_1"/>
    <property type="match status" value="1"/>
</dbReference>
<proteinExistence type="predicted"/>
<gene>
    <name evidence="8" type="ORF">DSO08_04525</name>
</gene>
<keyword evidence="4" id="KW-0249">Electron transport</keyword>
<name>A0A523BBE0_9CREN</name>
<dbReference type="Pfam" id="PF13247">
    <property type="entry name" value="Fer4_11"/>
    <property type="match status" value="1"/>
</dbReference>
<dbReference type="PANTHER" id="PTHR42859:SF10">
    <property type="entry name" value="DIMETHYLSULFOXIDE REDUCTASE CHAIN B"/>
    <property type="match status" value="1"/>
</dbReference>
<evidence type="ECO:0000313" key="9">
    <source>
        <dbReference type="Proteomes" id="UP000315399"/>
    </source>
</evidence>
<dbReference type="AlphaFoldDB" id="A0A523BBE0"/>
<dbReference type="InterPro" id="IPR050294">
    <property type="entry name" value="RnfB_subfamily"/>
</dbReference>
<evidence type="ECO:0000256" key="3">
    <source>
        <dbReference type="ARBA" id="ARBA00022723"/>
    </source>
</evidence>
<dbReference type="CDD" id="cd10550">
    <property type="entry name" value="DMSOR_beta_like"/>
    <property type="match status" value="1"/>
</dbReference>
<keyword evidence="5" id="KW-0408">Iron</keyword>
<evidence type="ECO:0000256" key="6">
    <source>
        <dbReference type="ARBA" id="ARBA00023014"/>
    </source>
</evidence>
<sequence>MKMSVLLATEKKPLIRFDMKKCAFCKICEFSCAKFHYGKYGDAISRITIIRKSPLMFKCLICTRCEKRYCITACPTKALSYKNGNIVVDEKLCNSCGDCVKACPFQGIRLHPETKMPIICDLCNGDPSCVKACPKGALSLVWLPETRK</sequence>
<evidence type="ECO:0000313" key="8">
    <source>
        <dbReference type="EMBL" id="TDA38235.1"/>
    </source>
</evidence>